<dbReference type="WBParaSite" id="ECPE_0000209601-mRNA-1">
    <property type="protein sequence ID" value="ECPE_0000209601-mRNA-1"/>
    <property type="gene ID" value="ECPE_0000209601"/>
</dbReference>
<accession>A0A183A561</accession>
<gene>
    <name evidence="1" type="ORF">ECPE_LOCUS2096</name>
</gene>
<dbReference type="EMBL" id="UZAN01039412">
    <property type="protein sequence ID" value="VDP65405.1"/>
    <property type="molecule type" value="Genomic_DNA"/>
</dbReference>
<dbReference type="AlphaFoldDB" id="A0A183A561"/>
<keyword evidence="2" id="KW-1185">Reference proteome</keyword>
<evidence type="ECO:0000313" key="2">
    <source>
        <dbReference type="Proteomes" id="UP000272942"/>
    </source>
</evidence>
<proteinExistence type="predicted"/>
<name>A0A183A561_9TREM</name>
<organism evidence="3">
    <name type="scientific">Echinostoma caproni</name>
    <dbReference type="NCBI Taxonomy" id="27848"/>
    <lineage>
        <taxon>Eukaryota</taxon>
        <taxon>Metazoa</taxon>
        <taxon>Spiralia</taxon>
        <taxon>Lophotrochozoa</taxon>
        <taxon>Platyhelminthes</taxon>
        <taxon>Trematoda</taxon>
        <taxon>Digenea</taxon>
        <taxon>Plagiorchiida</taxon>
        <taxon>Echinostomata</taxon>
        <taxon>Echinostomatoidea</taxon>
        <taxon>Echinostomatidae</taxon>
        <taxon>Echinostoma</taxon>
    </lineage>
</organism>
<reference evidence="1 2" key="2">
    <citation type="submission" date="2018-11" db="EMBL/GenBank/DDBJ databases">
        <authorList>
            <consortium name="Pathogen Informatics"/>
        </authorList>
    </citation>
    <scope>NUCLEOTIDE SEQUENCE [LARGE SCALE GENOMIC DNA]</scope>
    <source>
        <strain evidence="1 2">Egypt</strain>
    </source>
</reference>
<evidence type="ECO:0000313" key="3">
    <source>
        <dbReference type="WBParaSite" id="ECPE_0000209601-mRNA-1"/>
    </source>
</evidence>
<reference evidence="3" key="1">
    <citation type="submission" date="2016-06" db="UniProtKB">
        <authorList>
            <consortium name="WormBaseParasite"/>
        </authorList>
    </citation>
    <scope>IDENTIFICATION</scope>
</reference>
<sequence>MTEAFKQNRFIENEFGRIEEALARCKQLTSTLFTLKRLGSVQQNSTSENIPNMRTVREPTAAERSHLFERIVAIQPDHEARVNSIQGVLITKPNTGSA</sequence>
<dbReference type="Proteomes" id="UP000272942">
    <property type="component" value="Unassembled WGS sequence"/>
</dbReference>
<evidence type="ECO:0000313" key="1">
    <source>
        <dbReference type="EMBL" id="VDP65405.1"/>
    </source>
</evidence>
<dbReference type="OrthoDB" id="6022652at2759"/>
<protein>
    <submittedName>
        <fullName evidence="1 3">Uncharacterized protein</fullName>
    </submittedName>
</protein>